<reference evidence="3" key="1">
    <citation type="submission" date="2007-07" db="EMBL/GenBank/DDBJ databases">
        <title>PCAP assembly of the Caenorhabditis remanei genome.</title>
        <authorList>
            <consortium name="The Caenorhabditis remanei Sequencing Consortium"/>
            <person name="Wilson R.K."/>
        </authorList>
    </citation>
    <scope>NUCLEOTIDE SEQUENCE [LARGE SCALE GENOMIC DNA]</scope>
    <source>
        <strain evidence="3">PB4641</strain>
    </source>
</reference>
<dbReference type="OrthoDB" id="5863457at2759"/>
<name>E3MMZ4_CAERE</name>
<keyword evidence="1" id="KW-1133">Transmembrane helix</keyword>
<dbReference type="Gene3D" id="3.80.20.20">
    <property type="entry name" value="Receptor L-domain"/>
    <property type="match status" value="2"/>
</dbReference>
<dbReference type="HOGENOM" id="CLU_300949_0_0_1"/>
<evidence type="ECO:0000313" key="3">
    <source>
        <dbReference type="EMBL" id="EFP05167.1"/>
    </source>
</evidence>
<proteinExistence type="predicted"/>
<accession>E3MMZ4</accession>
<keyword evidence="1" id="KW-0812">Transmembrane</keyword>
<dbReference type="Pfam" id="PF01030">
    <property type="entry name" value="Recep_L_domain"/>
    <property type="match status" value="1"/>
</dbReference>
<dbReference type="AlphaFoldDB" id="E3MMZ4"/>
<gene>
    <name evidence="3" type="ORF">CRE_04048</name>
</gene>
<sequence length="1005" mass="116051">MYFSEYSRRPRLIFDNCQDGWFPFQNFKVGQQLEQVEIHIKNSCFGCDFDNKKSPKSMDLIDRFGSFVVRIDHKCNWRYWNFDVSNINVKKYDTHMRPDLIYTSAVDVISLKVKGFGTNLNLMNSFLVKRFRLDWIRSVGVTNFEYKNGCLVFGETDPRAAFQLKELRQLHYDKENFQNSAPFVINSSNMACIDISEKIKLYEKFGVVALHILDSCHDRRKVLILDGRQPFEYIENRGDAKFRPGDTLLFVRIRYFTEKDHLKKLDEWLMRLGYHNVIEVGESQKVPKVPEVTVRDSISTFNPLPYLKRAVRGHDSDGNSNITVSETLEFYARITKFFQLPIFYFRNNSGLDCGRRRTVNVLTRSIGENTATSLLDCECGQMTSSGFFWDHCLSHFGTIEIKGSTGSEDISKYERIREIRDGQLWIHDTETLTDLKSFKALKHIQCESKHNEGFENIKTSAIRIDGKNTKLENVELLNLTKTENCDRLVSIYGDKKILPIYSESQWMHSNSTNNLGGNKSKFTIVMKSLVIFILSACIAYSGRNGGLTAEFAHQLEGCVTIEGDLTIDGFGNDVPKVTAALRNIHSVQGNVLIKNLYAENYTFLKDVKHIGGNLTVQNNPVLKRMSLSLRTLGGEINILKSKLLCLEDSEMILLIERLKNKTSVMGCPYPDKNILSLFEDRFGDVLNLSHIGIALIFPIFVCYIMGAILLKQLKVLNITRWRKITDLDIRLKTDGNAYLNEETSDEEPDEMRLRKETLAWYGLDGNAYGGEQIQQEKKLFGENRIHKMTAWMGTKKELESDCEFFGQSWLRRKQKTKKQAKEEHPFESRRTRWHVRETLSKVEGEDVEMEIAFYDSLSSCIKEVSNDGCIDVRNRLMILLSMMEREGFMKKPHIVSNYNKIERGIAILETYAAKHDVESWKRLAELKTKVNKEALDVLRNEFQISSDAGDTKTAKEKRMTAGSQEIAKKRKNKGMFAKVIVETLHWIPPDEIEYERRKKTDHGHF</sequence>
<dbReference type="Proteomes" id="UP000008281">
    <property type="component" value="Unassembled WGS sequence"/>
</dbReference>
<protein>
    <recommendedName>
        <fullName evidence="2">Receptor L-domain domain-containing protein</fullName>
    </recommendedName>
</protein>
<evidence type="ECO:0000259" key="2">
    <source>
        <dbReference type="Pfam" id="PF01030"/>
    </source>
</evidence>
<dbReference type="eggNOG" id="ENOG502TGVP">
    <property type="taxonomic scope" value="Eukaryota"/>
</dbReference>
<dbReference type="InterPro" id="IPR036941">
    <property type="entry name" value="Rcpt_L-dom_sf"/>
</dbReference>
<keyword evidence="1" id="KW-0472">Membrane</keyword>
<keyword evidence="4" id="KW-1185">Reference proteome</keyword>
<dbReference type="InterPro" id="IPR000494">
    <property type="entry name" value="Rcpt_L-dom"/>
</dbReference>
<dbReference type="SUPFAM" id="SSF52058">
    <property type="entry name" value="L domain-like"/>
    <property type="match status" value="2"/>
</dbReference>
<evidence type="ECO:0000256" key="1">
    <source>
        <dbReference type="SAM" id="Phobius"/>
    </source>
</evidence>
<dbReference type="OMA" id="QLWIHDT"/>
<dbReference type="InParanoid" id="E3MMZ4"/>
<dbReference type="EMBL" id="DS268458">
    <property type="protein sequence ID" value="EFP05167.1"/>
    <property type="molecule type" value="Genomic_DNA"/>
</dbReference>
<feature type="domain" description="Receptor L-domain" evidence="2">
    <location>
        <begin position="557"/>
        <end position="649"/>
    </location>
</feature>
<organism evidence="4">
    <name type="scientific">Caenorhabditis remanei</name>
    <name type="common">Caenorhabditis vulgaris</name>
    <dbReference type="NCBI Taxonomy" id="31234"/>
    <lineage>
        <taxon>Eukaryota</taxon>
        <taxon>Metazoa</taxon>
        <taxon>Ecdysozoa</taxon>
        <taxon>Nematoda</taxon>
        <taxon>Chromadorea</taxon>
        <taxon>Rhabditida</taxon>
        <taxon>Rhabditina</taxon>
        <taxon>Rhabditomorpha</taxon>
        <taxon>Rhabditoidea</taxon>
        <taxon>Rhabditidae</taxon>
        <taxon>Peloderinae</taxon>
        <taxon>Caenorhabditis</taxon>
    </lineage>
</organism>
<dbReference type="FunCoup" id="E3MMZ4">
    <property type="interactions" value="1080"/>
</dbReference>
<dbReference type="STRING" id="31234.E3MMZ4"/>
<evidence type="ECO:0000313" key="4">
    <source>
        <dbReference type="Proteomes" id="UP000008281"/>
    </source>
</evidence>
<feature type="transmembrane region" description="Helical" evidence="1">
    <location>
        <begin position="691"/>
        <end position="710"/>
    </location>
</feature>